<evidence type="ECO:0000313" key="8">
    <source>
        <dbReference type="Proteomes" id="UP000383932"/>
    </source>
</evidence>
<keyword evidence="8" id="KW-1185">Reference proteome</keyword>
<name>A0A5N5QV10_9AGAM</name>
<evidence type="ECO:0000256" key="3">
    <source>
        <dbReference type="ARBA" id="ARBA00022989"/>
    </source>
</evidence>
<dbReference type="Proteomes" id="UP000383932">
    <property type="component" value="Unassembled WGS sequence"/>
</dbReference>
<dbReference type="OrthoDB" id="10003116at2759"/>
<dbReference type="AlphaFoldDB" id="A0A5N5QV10"/>
<dbReference type="EMBL" id="SSOP01000008">
    <property type="protein sequence ID" value="KAB5595508.1"/>
    <property type="molecule type" value="Genomic_DNA"/>
</dbReference>
<dbReference type="GO" id="GO:0048471">
    <property type="term" value="C:perinuclear region of cytoplasm"/>
    <property type="evidence" value="ECO:0007669"/>
    <property type="project" value="TreeGrafter"/>
</dbReference>
<gene>
    <name evidence="7" type="ORF">CTheo_969</name>
</gene>
<evidence type="ECO:0000313" key="7">
    <source>
        <dbReference type="EMBL" id="KAB5595508.1"/>
    </source>
</evidence>
<organism evidence="7 8">
    <name type="scientific">Ceratobasidium theobromae</name>
    <dbReference type="NCBI Taxonomy" id="1582974"/>
    <lineage>
        <taxon>Eukaryota</taxon>
        <taxon>Fungi</taxon>
        <taxon>Dikarya</taxon>
        <taxon>Basidiomycota</taxon>
        <taxon>Agaricomycotina</taxon>
        <taxon>Agaricomycetes</taxon>
        <taxon>Cantharellales</taxon>
        <taxon>Ceratobasidiaceae</taxon>
        <taxon>Ceratobasidium</taxon>
    </lineage>
</organism>
<dbReference type="GO" id="GO:0005794">
    <property type="term" value="C:Golgi apparatus"/>
    <property type="evidence" value="ECO:0007669"/>
    <property type="project" value="TreeGrafter"/>
</dbReference>
<comment type="subcellular location">
    <subcellularLocation>
        <location evidence="1">Membrane</location>
        <topology evidence="1">Multi-pass membrane protein</topology>
    </subcellularLocation>
</comment>
<feature type="transmembrane region" description="Helical" evidence="6">
    <location>
        <begin position="348"/>
        <end position="369"/>
    </location>
</feature>
<feature type="transmembrane region" description="Helical" evidence="6">
    <location>
        <begin position="259"/>
        <end position="276"/>
    </location>
</feature>
<dbReference type="GO" id="GO:0016020">
    <property type="term" value="C:membrane"/>
    <property type="evidence" value="ECO:0007669"/>
    <property type="project" value="UniProtKB-SubCell"/>
</dbReference>
<proteinExistence type="predicted"/>
<feature type="compositionally biased region" description="Polar residues" evidence="5">
    <location>
        <begin position="99"/>
        <end position="114"/>
    </location>
</feature>
<keyword evidence="4 6" id="KW-0472">Membrane</keyword>
<dbReference type="InterPro" id="IPR019325">
    <property type="entry name" value="NEDD4/Bsd2"/>
</dbReference>
<dbReference type="CDD" id="cd22212">
    <property type="entry name" value="NDFIP-like"/>
    <property type="match status" value="1"/>
</dbReference>
<dbReference type="PANTHER" id="PTHR13396">
    <property type="entry name" value="NEDD4 FAMILY INTERACTING PROTEIN 1/2"/>
    <property type="match status" value="1"/>
</dbReference>
<dbReference type="GO" id="GO:0006511">
    <property type="term" value="P:ubiquitin-dependent protein catabolic process"/>
    <property type="evidence" value="ECO:0007669"/>
    <property type="project" value="TreeGrafter"/>
</dbReference>
<feature type="compositionally biased region" description="Pro residues" evidence="5">
    <location>
        <begin position="81"/>
        <end position="91"/>
    </location>
</feature>
<evidence type="ECO:0000256" key="1">
    <source>
        <dbReference type="ARBA" id="ARBA00004141"/>
    </source>
</evidence>
<protein>
    <submittedName>
        <fullName evidence="7">Metal homeostatis protein BSD2</fullName>
    </submittedName>
</protein>
<sequence>MPAGYTQIAVDHVSPEDEMNAAFDNGSDDEDEIDPHHTSTAQTPLLSHHRSQSQPAQDSQAAAPLPSTHNASGDYDFEYDYPPPPGSPPRPSALALPNNHGNSNGDIPSFNSVGPPQPTFLRRALGTILPGHYGRGYSRVTDGPIGGGMQNDGVFANVTAKPGGAEPIRGAQADGPNWTPEDSQKDGPPSYSVAQADAVPPYWETTVLAPSSVPGELIVDGLATGSLFSFLWNLLVSMSFQFVGFLLTYLLHTTHAGKYGSRAGLGVTLIQYGFYLRTKSDDDVNDAWSWAGEDGHSNQAKPTFATGGQADKYYSTSPPAGFNGTAMMGNGTMPISDVTETVSAANDWLSFFLMTIGWFVLLTSLMGYWRVKRWEHGVVRASAETAQSRQPTEEEIAQDAAILANIERVFGLVTSRADQVRHDLGLPTNWAEAPGANRSSAQNRV</sequence>
<dbReference type="PANTHER" id="PTHR13396:SF5">
    <property type="entry name" value="NEDD4 FAMILY INTERACTING PROTEIN"/>
    <property type="match status" value="1"/>
</dbReference>
<dbReference type="GO" id="GO:0031398">
    <property type="term" value="P:positive regulation of protein ubiquitination"/>
    <property type="evidence" value="ECO:0007669"/>
    <property type="project" value="TreeGrafter"/>
</dbReference>
<feature type="region of interest" description="Disordered" evidence="5">
    <location>
        <begin position="1"/>
        <end position="118"/>
    </location>
</feature>
<feature type="compositionally biased region" description="Low complexity" evidence="5">
    <location>
        <begin position="52"/>
        <end position="67"/>
    </location>
</feature>
<feature type="transmembrane region" description="Helical" evidence="6">
    <location>
        <begin position="230"/>
        <end position="252"/>
    </location>
</feature>
<accession>A0A5N5QV10</accession>
<dbReference type="GO" id="GO:0007034">
    <property type="term" value="P:vacuolar transport"/>
    <property type="evidence" value="ECO:0007669"/>
    <property type="project" value="InterPro"/>
</dbReference>
<comment type="caution">
    <text evidence="7">The sequence shown here is derived from an EMBL/GenBank/DDBJ whole genome shotgun (WGS) entry which is preliminary data.</text>
</comment>
<dbReference type="Pfam" id="PF10176">
    <property type="entry name" value="NEDD4_Bsd2"/>
    <property type="match status" value="1"/>
</dbReference>
<feature type="region of interest" description="Disordered" evidence="5">
    <location>
        <begin position="161"/>
        <end position="191"/>
    </location>
</feature>
<reference evidence="7 8" key="1">
    <citation type="journal article" date="2019" name="Fungal Biol. Biotechnol.">
        <title>Draft genome sequence of fastidious pathogen Ceratobasidium theobromae, which causes vascular-streak dieback in Theobroma cacao.</title>
        <authorList>
            <person name="Ali S.S."/>
            <person name="Asman A."/>
            <person name="Shao J."/>
            <person name="Firmansyah A.P."/>
            <person name="Susilo A.W."/>
            <person name="Rosmana A."/>
            <person name="McMahon P."/>
            <person name="Junaid M."/>
            <person name="Guest D."/>
            <person name="Kheng T.Y."/>
            <person name="Meinhardt L.W."/>
            <person name="Bailey B.A."/>
        </authorList>
    </citation>
    <scope>NUCLEOTIDE SEQUENCE [LARGE SCALE GENOMIC DNA]</scope>
    <source>
        <strain evidence="7 8">CT2</strain>
    </source>
</reference>
<evidence type="ECO:0000256" key="6">
    <source>
        <dbReference type="SAM" id="Phobius"/>
    </source>
</evidence>
<evidence type="ECO:0000256" key="2">
    <source>
        <dbReference type="ARBA" id="ARBA00022692"/>
    </source>
</evidence>
<evidence type="ECO:0000256" key="5">
    <source>
        <dbReference type="SAM" id="MobiDB-lite"/>
    </source>
</evidence>
<dbReference type="GO" id="GO:0030001">
    <property type="term" value="P:metal ion transport"/>
    <property type="evidence" value="ECO:0007669"/>
    <property type="project" value="InterPro"/>
</dbReference>
<keyword evidence="3 6" id="KW-1133">Transmembrane helix</keyword>
<dbReference type="GO" id="GO:0005783">
    <property type="term" value="C:endoplasmic reticulum"/>
    <property type="evidence" value="ECO:0007669"/>
    <property type="project" value="TreeGrafter"/>
</dbReference>
<keyword evidence="2 6" id="KW-0812">Transmembrane</keyword>
<evidence type="ECO:0000256" key="4">
    <source>
        <dbReference type="ARBA" id="ARBA00023136"/>
    </source>
</evidence>